<dbReference type="Proteomes" id="UP001596514">
    <property type="component" value="Unassembled WGS sequence"/>
</dbReference>
<dbReference type="Pfam" id="PF00550">
    <property type="entry name" value="PP-binding"/>
    <property type="match status" value="1"/>
</dbReference>
<name>A0ABW2TDV2_9ACTN</name>
<evidence type="ECO:0000313" key="2">
    <source>
        <dbReference type="EMBL" id="MFC7606524.1"/>
    </source>
</evidence>
<dbReference type="InterPro" id="IPR009081">
    <property type="entry name" value="PP-bd_ACP"/>
</dbReference>
<dbReference type="SUPFAM" id="SSF47336">
    <property type="entry name" value="ACP-like"/>
    <property type="match status" value="1"/>
</dbReference>
<dbReference type="Gene3D" id="1.10.1200.10">
    <property type="entry name" value="ACP-like"/>
    <property type="match status" value="1"/>
</dbReference>
<gene>
    <name evidence="2" type="ORF">ACFQVD_41145</name>
</gene>
<organism evidence="2 3">
    <name type="scientific">Streptosporangium amethystogenes subsp. fukuiense</name>
    <dbReference type="NCBI Taxonomy" id="698418"/>
    <lineage>
        <taxon>Bacteria</taxon>
        <taxon>Bacillati</taxon>
        <taxon>Actinomycetota</taxon>
        <taxon>Actinomycetes</taxon>
        <taxon>Streptosporangiales</taxon>
        <taxon>Streptosporangiaceae</taxon>
        <taxon>Streptosporangium</taxon>
    </lineage>
</organism>
<keyword evidence="3" id="KW-1185">Reference proteome</keyword>
<dbReference type="EMBL" id="JBHTEE010000001">
    <property type="protein sequence ID" value="MFC7606524.1"/>
    <property type="molecule type" value="Genomic_DNA"/>
</dbReference>
<dbReference type="RefSeq" id="WP_364148967.1">
    <property type="nucleotide sequence ID" value="NZ_JBHSIJ010000002.1"/>
</dbReference>
<accession>A0ABW2TDV2</accession>
<evidence type="ECO:0000313" key="3">
    <source>
        <dbReference type="Proteomes" id="UP001596514"/>
    </source>
</evidence>
<dbReference type="InterPro" id="IPR036736">
    <property type="entry name" value="ACP-like_sf"/>
</dbReference>
<evidence type="ECO:0000259" key="1">
    <source>
        <dbReference type="PROSITE" id="PS50075"/>
    </source>
</evidence>
<protein>
    <submittedName>
        <fullName evidence="2">Phosphopantetheine-binding protein</fullName>
    </submittedName>
</protein>
<proteinExistence type="predicted"/>
<sequence length="55" mass="6010">MGIDSLSLPELIRRLGKRFQVTVPDEDTGQAHTVGDLVRIIQRLAGSDPPADPTR</sequence>
<reference evidence="3" key="1">
    <citation type="journal article" date="2019" name="Int. J. Syst. Evol. Microbiol.">
        <title>The Global Catalogue of Microorganisms (GCM) 10K type strain sequencing project: providing services to taxonomists for standard genome sequencing and annotation.</title>
        <authorList>
            <consortium name="The Broad Institute Genomics Platform"/>
            <consortium name="The Broad Institute Genome Sequencing Center for Infectious Disease"/>
            <person name="Wu L."/>
            <person name="Ma J."/>
        </authorList>
    </citation>
    <scope>NUCLEOTIDE SEQUENCE [LARGE SCALE GENOMIC DNA]</scope>
    <source>
        <strain evidence="3">JCM 10083</strain>
    </source>
</reference>
<comment type="caution">
    <text evidence="2">The sequence shown here is derived from an EMBL/GenBank/DDBJ whole genome shotgun (WGS) entry which is preliminary data.</text>
</comment>
<feature type="domain" description="Carrier" evidence="1">
    <location>
        <begin position="1"/>
        <end position="45"/>
    </location>
</feature>
<dbReference type="PROSITE" id="PS50075">
    <property type="entry name" value="CARRIER"/>
    <property type="match status" value="1"/>
</dbReference>